<evidence type="ECO:0000256" key="1">
    <source>
        <dbReference type="SAM" id="Phobius"/>
    </source>
</evidence>
<reference evidence="2" key="1">
    <citation type="journal article" date="2015" name="Nature">
        <title>Complex archaea that bridge the gap between prokaryotes and eukaryotes.</title>
        <authorList>
            <person name="Spang A."/>
            <person name="Saw J.H."/>
            <person name="Jorgensen S.L."/>
            <person name="Zaremba-Niedzwiedzka K."/>
            <person name="Martijn J."/>
            <person name="Lind A.E."/>
            <person name="van Eijk R."/>
            <person name="Schleper C."/>
            <person name="Guy L."/>
            <person name="Ettema T.J."/>
        </authorList>
    </citation>
    <scope>NUCLEOTIDE SEQUENCE</scope>
</reference>
<protein>
    <submittedName>
        <fullName evidence="2">Uncharacterized protein</fullName>
    </submittedName>
</protein>
<evidence type="ECO:0000313" key="2">
    <source>
        <dbReference type="EMBL" id="KKL21730.1"/>
    </source>
</evidence>
<organism evidence="2">
    <name type="scientific">marine sediment metagenome</name>
    <dbReference type="NCBI Taxonomy" id="412755"/>
    <lineage>
        <taxon>unclassified sequences</taxon>
        <taxon>metagenomes</taxon>
        <taxon>ecological metagenomes</taxon>
    </lineage>
</organism>
<feature type="transmembrane region" description="Helical" evidence="1">
    <location>
        <begin position="12"/>
        <end position="29"/>
    </location>
</feature>
<comment type="caution">
    <text evidence="2">The sequence shown here is derived from an EMBL/GenBank/DDBJ whole genome shotgun (WGS) entry which is preliminary data.</text>
</comment>
<gene>
    <name evidence="2" type="ORF">LCGC14_2442520</name>
</gene>
<feature type="transmembrane region" description="Helical" evidence="1">
    <location>
        <begin position="35"/>
        <end position="57"/>
    </location>
</feature>
<dbReference type="EMBL" id="LAZR01037620">
    <property type="protein sequence ID" value="KKL21730.1"/>
    <property type="molecule type" value="Genomic_DNA"/>
</dbReference>
<keyword evidence="1" id="KW-0472">Membrane</keyword>
<proteinExistence type="predicted"/>
<name>A0A0F9BIR7_9ZZZZ</name>
<keyword evidence="1" id="KW-1133">Transmembrane helix</keyword>
<sequence>MGEHSKFSTAEVVIGGMFTLSIDIVSALLDIIPAIGWFIATLLQAATSFSTTLWLMFKGGKKAMGLERQLIKQFSNVLPFVPTTFAAFIIETRLHNNPKLAQKMVRSVVKPAK</sequence>
<accession>A0A0F9BIR7</accession>
<dbReference type="AlphaFoldDB" id="A0A0F9BIR7"/>
<keyword evidence="1" id="KW-0812">Transmembrane</keyword>